<keyword evidence="2" id="KW-1185">Reference proteome</keyword>
<dbReference type="RefSeq" id="WP_062020369.1">
    <property type="nucleotide sequence ID" value="NZ_LQQC01000008.1"/>
</dbReference>
<accession>A0A150HB17</accession>
<protein>
    <recommendedName>
        <fullName evidence="3">Nucleotidyl transferase AbiEii/AbiGii toxin family protein</fullName>
    </recommendedName>
</protein>
<dbReference type="Pfam" id="PF08843">
    <property type="entry name" value="AbiEii"/>
    <property type="match status" value="1"/>
</dbReference>
<organism evidence="1 2">
    <name type="scientific">Brevibacterium ravenspurgense</name>
    <dbReference type="NCBI Taxonomy" id="479117"/>
    <lineage>
        <taxon>Bacteria</taxon>
        <taxon>Bacillati</taxon>
        <taxon>Actinomycetota</taxon>
        <taxon>Actinomycetes</taxon>
        <taxon>Micrococcales</taxon>
        <taxon>Brevibacteriaceae</taxon>
        <taxon>Brevibacterium</taxon>
    </lineage>
</organism>
<dbReference type="AlphaFoldDB" id="A0A150HB17"/>
<reference evidence="1 2" key="1">
    <citation type="submission" date="2016-01" db="EMBL/GenBank/DDBJ databases">
        <title>Use of Whole Genome Sequencing to ascertain that Brevibacterium massiliense (Roux, Raoult 2009) is a later heterotypic synonym of Brevibacterium ravenspurgense (Mages 2008).</title>
        <authorList>
            <person name="Bernier A.-M."/>
            <person name="Burdz T."/>
            <person name="Huynh C."/>
            <person name="Pachecho A.L."/>
            <person name="Wiebe D."/>
            <person name="Bonner C."/>
            <person name="Bernard K."/>
        </authorList>
    </citation>
    <scope>NUCLEOTIDE SEQUENCE [LARGE SCALE GENOMIC DNA]</scope>
    <source>
        <strain evidence="1 2">CCUG56047</strain>
    </source>
</reference>
<dbReference type="Proteomes" id="UP000243589">
    <property type="component" value="Unassembled WGS sequence"/>
</dbReference>
<gene>
    <name evidence="1" type="ORF">Bravens_00722</name>
</gene>
<dbReference type="PATRIC" id="fig|479117.4.peg.721"/>
<dbReference type="InterPro" id="IPR014942">
    <property type="entry name" value="AbiEii"/>
</dbReference>
<sequence>MQRDVARIALNDAADSGFALAGSGAIREHGLTQRPTADVDLFTVMSAQDKFSTAVESIRERLEEAGYEVDVPRQSESFTRMVVSSHLGLQTELDLGIDWREREPVALEVGPVLAVEDAVSNKILALYSRGETRDFLDVDSIRGSGRYTDRELLEMAAASDPGFDESMFAERLEMADRIEPFEVAGYGVSTTELEAVKNRCKDWAQHIKRI</sequence>
<evidence type="ECO:0000313" key="1">
    <source>
        <dbReference type="EMBL" id="KXZ58850.1"/>
    </source>
</evidence>
<evidence type="ECO:0000313" key="2">
    <source>
        <dbReference type="Proteomes" id="UP000243589"/>
    </source>
</evidence>
<comment type="caution">
    <text evidence="1">The sequence shown here is derived from an EMBL/GenBank/DDBJ whole genome shotgun (WGS) entry which is preliminary data.</text>
</comment>
<evidence type="ECO:0008006" key="3">
    <source>
        <dbReference type="Google" id="ProtNLM"/>
    </source>
</evidence>
<dbReference type="EMBL" id="LQQC01000008">
    <property type="protein sequence ID" value="KXZ58850.1"/>
    <property type="molecule type" value="Genomic_DNA"/>
</dbReference>
<name>A0A150HB17_9MICO</name>
<proteinExistence type="predicted"/>